<dbReference type="Gene3D" id="3.80.10.10">
    <property type="entry name" value="Ribonuclease Inhibitor"/>
    <property type="match status" value="1"/>
</dbReference>
<dbReference type="SUPFAM" id="SSF52058">
    <property type="entry name" value="L domain-like"/>
    <property type="match status" value="1"/>
</dbReference>
<dbReference type="GO" id="GO:0016020">
    <property type="term" value="C:membrane"/>
    <property type="evidence" value="ECO:0007669"/>
    <property type="project" value="UniProtKB-SubCell"/>
</dbReference>
<dbReference type="PANTHER" id="PTHR48010:SF55">
    <property type="entry name" value="OS01G0607900 PROTEIN"/>
    <property type="match status" value="1"/>
</dbReference>
<sequence length="204" mass="21695">MTGLDLSSNNFTGPIPSDISLQVPFLTSLDLSYNVFSGEIPLLISNITYLNTLNLQHNQLSGPIPGQFSLLARLEAFNVADNQLSGTIPVAFKRFPPSNFAGNQGLCGPPLGECQASAKSKSTAAIIGAVVGVVSMFENPVSKMKLSDLMKATDQFSKENIIVHIGDEDTWPSKAPELGPSPGILHCQEGEAVGVQAHAQRFTL</sequence>
<evidence type="ECO:0000256" key="6">
    <source>
        <dbReference type="ARBA" id="ARBA00022737"/>
    </source>
</evidence>
<dbReference type="EMBL" id="LWDX02053283">
    <property type="protein sequence ID" value="OEL19545.1"/>
    <property type="molecule type" value="Genomic_DNA"/>
</dbReference>
<keyword evidence="3" id="KW-0433">Leucine-rich repeat</keyword>
<evidence type="ECO:0000256" key="5">
    <source>
        <dbReference type="ARBA" id="ARBA00022692"/>
    </source>
</evidence>
<dbReference type="PANTHER" id="PTHR48010">
    <property type="entry name" value="OS05G0588300 PROTEIN"/>
    <property type="match status" value="1"/>
</dbReference>
<accession>A0A1E5V3H2</accession>
<evidence type="ECO:0000256" key="7">
    <source>
        <dbReference type="ARBA" id="ARBA00022989"/>
    </source>
</evidence>
<keyword evidence="10" id="KW-0418">Kinase</keyword>
<dbReference type="GO" id="GO:0009742">
    <property type="term" value="P:brassinosteroid mediated signaling pathway"/>
    <property type="evidence" value="ECO:0007669"/>
    <property type="project" value="UniProtKB-KW"/>
</dbReference>
<dbReference type="STRING" id="888268.A0A1E5V3H2"/>
<proteinExistence type="inferred from homology"/>
<keyword evidence="9" id="KW-0325">Glycoprotein</keyword>
<evidence type="ECO:0000256" key="3">
    <source>
        <dbReference type="ARBA" id="ARBA00022614"/>
    </source>
</evidence>
<dbReference type="Pfam" id="PF00560">
    <property type="entry name" value="LRR_1"/>
    <property type="match status" value="4"/>
</dbReference>
<keyword evidence="10" id="KW-0808">Transferase</keyword>
<dbReference type="OrthoDB" id="2151624at2759"/>
<keyword evidence="6" id="KW-0677">Repeat</keyword>
<comment type="caution">
    <text evidence="10">The sequence shown here is derived from an EMBL/GenBank/DDBJ whole genome shotgun (WGS) entry which is preliminary data.</text>
</comment>
<dbReference type="GO" id="GO:0016301">
    <property type="term" value="F:kinase activity"/>
    <property type="evidence" value="ECO:0007669"/>
    <property type="project" value="UniProtKB-KW"/>
</dbReference>
<evidence type="ECO:0000256" key="4">
    <source>
        <dbReference type="ARBA" id="ARBA00022626"/>
    </source>
</evidence>
<dbReference type="InterPro" id="IPR050994">
    <property type="entry name" value="At_inactive_RLKs"/>
</dbReference>
<gene>
    <name evidence="10" type="ORF">BAE44_0019437</name>
</gene>
<evidence type="ECO:0000256" key="9">
    <source>
        <dbReference type="ARBA" id="ARBA00023180"/>
    </source>
</evidence>
<protein>
    <submittedName>
        <fullName evidence="10">Putative inactive leucine-rich repeat receptor-like protein kinase</fullName>
    </submittedName>
</protein>
<dbReference type="InterPro" id="IPR001611">
    <property type="entry name" value="Leu-rich_rpt"/>
</dbReference>
<dbReference type="InterPro" id="IPR032675">
    <property type="entry name" value="LRR_dom_sf"/>
</dbReference>
<keyword evidence="11" id="KW-1185">Reference proteome</keyword>
<dbReference type="FunFam" id="3.80.10.10:FF:000111">
    <property type="entry name" value="LRR receptor-like serine/threonine-protein kinase ERECTA"/>
    <property type="match status" value="1"/>
</dbReference>
<evidence type="ECO:0000313" key="10">
    <source>
        <dbReference type="EMBL" id="OEL19545.1"/>
    </source>
</evidence>
<evidence type="ECO:0000313" key="11">
    <source>
        <dbReference type="Proteomes" id="UP000095767"/>
    </source>
</evidence>
<keyword evidence="10" id="KW-0675">Receptor</keyword>
<evidence type="ECO:0000256" key="1">
    <source>
        <dbReference type="ARBA" id="ARBA00004167"/>
    </source>
</evidence>
<keyword evidence="8" id="KW-0472">Membrane</keyword>
<reference evidence="10 11" key="1">
    <citation type="submission" date="2016-09" db="EMBL/GenBank/DDBJ databases">
        <title>The draft genome of Dichanthelium oligosanthes: A C3 panicoid grass species.</title>
        <authorList>
            <person name="Studer A.J."/>
            <person name="Schnable J.C."/>
            <person name="Brutnell T.P."/>
        </authorList>
    </citation>
    <scope>NUCLEOTIDE SEQUENCE [LARGE SCALE GENOMIC DNA]</scope>
    <source>
        <strain evidence="11">cv. Kellogg 1175</strain>
        <tissue evidence="10">Leaf</tissue>
    </source>
</reference>
<keyword evidence="5" id="KW-0812">Transmembrane</keyword>
<evidence type="ECO:0000256" key="2">
    <source>
        <dbReference type="ARBA" id="ARBA00009592"/>
    </source>
</evidence>
<keyword evidence="4" id="KW-1070">Brassinosteroid signaling pathway</keyword>
<keyword evidence="7" id="KW-1133">Transmembrane helix</keyword>
<organism evidence="10 11">
    <name type="scientific">Dichanthelium oligosanthes</name>
    <dbReference type="NCBI Taxonomy" id="888268"/>
    <lineage>
        <taxon>Eukaryota</taxon>
        <taxon>Viridiplantae</taxon>
        <taxon>Streptophyta</taxon>
        <taxon>Embryophyta</taxon>
        <taxon>Tracheophyta</taxon>
        <taxon>Spermatophyta</taxon>
        <taxon>Magnoliopsida</taxon>
        <taxon>Liliopsida</taxon>
        <taxon>Poales</taxon>
        <taxon>Poaceae</taxon>
        <taxon>PACMAD clade</taxon>
        <taxon>Panicoideae</taxon>
        <taxon>Panicodae</taxon>
        <taxon>Paniceae</taxon>
        <taxon>Dichantheliinae</taxon>
        <taxon>Dichanthelium</taxon>
    </lineage>
</organism>
<evidence type="ECO:0000256" key="8">
    <source>
        <dbReference type="ARBA" id="ARBA00023136"/>
    </source>
</evidence>
<dbReference type="AlphaFoldDB" id="A0A1E5V3H2"/>
<comment type="subcellular location">
    <subcellularLocation>
        <location evidence="1">Membrane</location>
        <topology evidence="1">Single-pass membrane protein</topology>
    </subcellularLocation>
</comment>
<name>A0A1E5V3H2_9POAL</name>
<dbReference type="Proteomes" id="UP000095767">
    <property type="component" value="Unassembled WGS sequence"/>
</dbReference>
<comment type="similarity">
    <text evidence="2">Belongs to the RLP family.</text>
</comment>